<sequence length="1512" mass="162050">MKELKFKTAILLALLTCLAGISSVSADTAINTTYVIDTPGNYYLTDNITRTTTYAIEINCSNVVLDGQGYFIDGAGDGTSNFGIYASGVSNITIKNVNIRNFSGGSEIYFSEVTNSFITNNSLESDGLGKGIKLDYSNNNTITGNNASLNNQGIWLISSSDNTITGNNADSNSYIGISLKSSLNNTLTNNTANLNSYYGIYLESSSNYNTLTNNTANLNSNGIVLFSSSNYNTITNNTADSNINGIWLISSSNNTLTNNTADSNSDFGIYLMSSSNYNTLTNNTADSNSDYGILLTLSSNYNTLTNNTADSNSYYGIYLISSSNNTITGNNADSNSDYGIYLTSSSNNTITGNNADSNSNYGIYLTSSSNYNKIYNNIFNNSNNCYIASCGLNYWNTSKEQGGGNYWFTPTGTGWSETHSDLNNDGFCDEQYGLYADNIDYLPKSLDTIAPEVTFNSPVNESIYNTSSILINVSAIDSSEVSSVTAEIENVKNVTLSLNGSYYTGNTVNLSDGIYNITITSKDENGNTNTTKPVIVTIDTTAPKVTINHADNDYNYTTNILNVTINDLSLDSVIAEINNGSVLENITLNETNGYFGNSTYVFGQGAYSVRIYANDSFGLVNSSETVDFMVDLTKPEVSIETSVNGSIINTKNPILNFTITDNLCSSVICNISVNGNIVNSSEVNTLIPLNYTLTIDEGENNISIIVIDDAGNIGENTTTVVVDTTAPQIVFNNVLPAYGYNSSILNVSVIDNTSVTVKANIMYAPPADTINLTNDSGYFGNSTYEFSEGINWVVVYAKDAAGNSNSLLPLLIRVDITNPEVSIETANLSASKELTINVTATDVNSNGTNISIVDALTGELINSTLGPMGGSYNVTLTVPADGIYNVTANATDVAGNSNVTEPITVTVDTTNPNVVINNGFGPYTYNSSILNVTVSDFTPVSVIAEINATENITLVNISGYFVNSDYEFSEGSNTVKIYANDSFGHMNSSENITFKIDLNLPVITVNTVEGEYFNNGSNVLNFSVDEDYIDSVTAFNGSTEIPLDNSTGDYLNANELADGVYNVTMTANDTAGNTVNKIVRFTVDTVNPEVTINTVEKSYSHNSSILNVSVSDINLDSVLAEVNGLENITLNGSTGYFVTNEIFNEGLNTVKIYANDLAGNVNSSENLTFRVDLTDPVITINTVEGEYFNNGSNVLNFTVDEDYIDSVTAFNGSTEIPLDNITGNYLNSVALNEGVYNVTIRINDTAGNIDTENVNFTVDTTAPVLTLNNPVNGTTFTTSSISLNVSANDSLSNVSSVTAKIGSIRNVTLFFDGNYYTGNTGTLSNGNYELTITATDLAGNVNSNKTVNITVAVPSSSSRSSGSHYSSDLSEGITSSVIKNTVSNSNIVYGSDVDEGYAEELKENLYNSEDYEISGDTIIVGGPKYNVLANKYDSKFGISISNDYPGENKGIIQVLKVQDNSGNIIKSYTIVYIAGSDRLGTQAALEYFKTLAELPESPITVEWTANGPKVVE</sequence>
<dbReference type="Pfam" id="PF13229">
    <property type="entry name" value="Beta_helix"/>
    <property type="match status" value="1"/>
</dbReference>
<dbReference type="InterPro" id="IPR007742">
    <property type="entry name" value="NosD_dom"/>
</dbReference>
<dbReference type="NCBIfam" id="TIGR03804">
    <property type="entry name" value="para_beta_helix"/>
    <property type="match status" value="5"/>
</dbReference>
<reference evidence="3 4" key="1">
    <citation type="submission" date="2020-07" db="EMBL/GenBank/DDBJ databases">
        <title>Genomic Encyclopedia of Type Strains, Phase IV (KMG-V): Genome sequencing to study the core and pangenomes of soil and plant-associated prokaryotes.</title>
        <authorList>
            <person name="Whitman W."/>
        </authorList>
    </citation>
    <scope>NUCLEOTIDE SEQUENCE [LARGE SCALE GENOMIC DNA]</scope>
    <source>
        <strain evidence="3 4">A4</strain>
    </source>
</reference>
<dbReference type="SMART" id="SM00710">
    <property type="entry name" value="PbH1"/>
    <property type="match status" value="14"/>
</dbReference>
<dbReference type="InterPro" id="IPR044016">
    <property type="entry name" value="Big_13"/>
</dbReference>
<dbReference type="Pfam" id="PF05048">
    <property type="entry name" value="NosD"/>
    <property type="match status" value="1"/>
</dbReference>
<keyword evidence="1" id="KW-0677">Repeat</keyword>
<dbReference type="InterPro" id="IPR006626">
    <property type="entry name" value="PbH1"/>
</dbReference>
<comment type="caution">
    <text evidence="3">The sequence shown here is derived from an EMBL/GenBank/DDBJ whole genome shotgun (WGS) entry which is preliminary data.</text>
</comment>
<accession>A0A7J9NHH7</accession>
<dbReference type="EMBL" id="JACDUI010000001">
    <property type="protein sequence ID" value="MBA2840326.1"/>
    <property type="molecule type" value="Genomic_DNA"/>
</dbReference>
<dbReference type="Pfam" id="PF19077">
    <property type="entry name" value="Big_13"/>
    <property type="match status" value="1"/>
</dbReference>
<evidence type="ECO:0000259" key="2">
    <source>
        <dbReference type="SMART" id="SM00722"/>
    </source>
</evidence>
<gene>
    <name evidence="3" type="ORF">HNP87_000838</name>
</gene>
<dbReference type="InterPro" id="IPR012334">
    <property type="entry name" value="Pectin_lyas_fold"/>
</dbReference>
<evidence type="ECO:0000256" key="1">
    <source>
        <dbReference type="ARBA" id="ARBA00022737"/>
    </source>
</evidence>
<organism evidence="3 4">
    <name type="scientific">Methanococcus maripaludis</name>
    <name type="common">Methanococcus deltae</name>
    <dbReference type="NCBI Taxonomy" id="39152"/>
    <lineage>
        <taxon>Archaea</taxon>
        <taxon>Methanobacteriati</taxon>
        <taxon>Methanobacteriota</taxon>
        <taxon>Methanomada group</taxon>
        <taxon>Methanococci</taxon>
        <taxon>Methanococcales</taxon>
        <taxon>Methanococcaceae</taxon>
        <taxon>Methanococcus</taxon>
    </lineage>
</organism>
<dbReference type="SMART" id="SM00722">
    <property type="entry name" value="CASH"/>
    <property type="match status" value="2"/>
</dbReference>
<dbReference type="Pfam" id="PF17957">
    <property type="entry name" value="Big_7"/>
    <property type="match status" value="1"/>
</dbReference>
<evidence type="ECO:0000313" key="3">
    <source>
        <dbReference type="EMBL" id="MBA2840326.1"/>
    </source>
</evidence>
<name>A0A7J9NHH7_METMI</name>
<proteinExistence type="predicted"/>
<dbReference type="PANTHER" id="PTHR14795:SF0">
    <property type="entry name" value="TRANSMEMBRANE PROTEIN 62"/>
    <property type="match status" value="1"/>
</dbReference>
<dbReference type="Gene3D" id="2.60.40.10">
    <property type="entry name" value="Immunoglobulins"/>
    <property type="match status" value="5"/>
</dbReference>
<dbReference type="InterPro" id="IPR006633">
    <property type="entry name" value="Carb-bd_sugar_hydrolysis-dom"/>
</dbReference>
<dbReference type="InterPro" id="IPR022441">
    <property type="entry name" value="Para_beta_helix_rpt-2"/>
</dbReference>
<protein>
    <submittedName>
        <fullName evidence="3">Parallel beta-helix repeat protein</fullName>
    </submittedName>
</protein>
<dbReference type="InterPro" id="IPR039448">
    <property type="entry name" value="Beta_helix"/>
</dbReference>
<dbReference type="PANTHER" id="PTHR14795">
    <property type="entry name" value="HELICASE RELATED"/>
    <property type="match status" value="1"/>
</dbReference>
<evidence type="ECO:0000313" key="4">
    <source>
        <dbReference type="Proteomes" id="UP000563838"/>
    </source>
</evidence>
<dbReference type="InterPro" id="IPR013783">
    <property type="entry name" value="Ig-like_fold"/>
</dbReference>
<dbReference type="Proteomes" id="UP000563838">
    <property type="component" value="Unassembled WGS sequence"/>
</dbReference>
<dbReference type="RefSeq" id="WP_181487780.1">
    <property type="nucleotide sequence ID" value="NZ_JACDUI010000001.1"/>
</dbReference>
<feature type="domain" description="Carbohydrate-binding/sugar hydrolysis" evidence="2">
    <location>
        <begin position="150"/>
        <end position="272"/>
    </location>
</feature>
<dbReference type="Gene3D" id="2.160.20.10">
    <property type="entry name" value="Single-stranded right-handed beta-helix, Pectin lyase-like"/>
    <property type="match status" value="2"/>
</dbReference>
<dbReference type="SUPFAM" id="SSF51126">
    <property type="entry name" value="Pectin lyase-like"/>
    <property type="match status" value="2"/>
</dbReference>
<dbReference type="InterPro" id="IPR011050">
    <property type="entry name" value="Pectin_lyase_fold/virulence"/>
</dbReference>
<feature type="domain" description="Carbohydrate-binding/sugar hydrolysis" evidence="2">
    <location>
        <begin position="286"/>
        <end position="430"/>
    </location>
</feature>